<dbReference type="RefSeq" id="WP_154572157.1">
    <property type="nucleotide sequence ID" value="NZ_DBEZJY010000065.1"/>
</dbReference>
<feature type="transmembrane region" description="Helical" evidence="7">
    <location>
        <begin position="154"/>
        <end position="175"/>
    </location>
</feature>
<evidence type="ECO:0000256" key="6">
    <source>
        <dbReference type="ARBA" id="ARBA00023136"/>
    </source>
</evidence>
<evidence type="ECO:0000256" key="4">
    <source>
        <dbReference type="ARBA" id="ARBA00022692"/>
    </source>
</evidence>
<dbReference type="GO" id="GO:0015086">
    <property type="term" value="F:cadmium ion transmembrane transporter activity"/>
    <property type="evidence" value="ECO:0007669"/>
    <property type="project" value="TreeGrafter"/>
</dbReference>
<name>A0A6A8MBE2_9FIRM</name>
<dbReference type="GO" id="GO:0015341">
    <property type="term" value="F:zinc efflux antiporter activity"/>
    <property type="evidence" value="ECO:0007669"/>
    <property type="project" value="TreeGrafter"/>
</dbReference>
<feature type="transmembrane region" description="Helical" evidence="7">
    <location>
        <begin position="84"/>
        <end position="105"/>
    </location>
</feature>
<dbReference type="InterPro" id="IPR050291">
    <property type="entry name" value="CDF_Transporter"/>
</dbReference>
<keyword evidence="6 7" id="KW-0472">Membrane</keyword>
<feature type="transmembrane region" description="Helical" evidence="7">
    <location>
        <begin position="15"/>
        <end position="36"/>
    </location>
</feature>
<dbReference type="InterPro" id="IPR058533">
    <property type="entry name" value="Cation_efflux_TM"/>
</dbReference>
<dbReference type="Gene3D" id="1.20.1510.10">
    <property type="entry name" value="Cation efflux protein transmembrane domain"/>
    <property type="match status" value="1"/>
</dbReference>
<comment type="subcellular location">
    <subcellularLocation>
        <location evidence="1">Membrane</location>
        <topology evidence="1">Multi-pass membrane protein</topology>
    </subcellularLocation>
</comment>
<evidence type="ECO:0000256" key="3">
    <source>
        <dbReference type="ARBA" id="ARBA00022448"/>
    </source>
</evidence>
<dbReference type="Pfam" id="PF01545">
    <property type="entry name" value="Cation_efflux"/>
    <property type="match status" value="1"/>
</dbReference>
<organism evidence="9">
    <name type="scientific">Baileyella intestinalis</name>
    <dbReference type="NCBI Taxonomy" id="2606709"/>
    <lineage>
        <taxon>Bacteria</taxon>
        <taxon>Bacillati</taxon>
        <taxon>Bacillota</taxon>
        <taxon>Clostridia</taxon>
        <taxon>Peptostreptococcales</taxon>
        <taxon>Anaerovoracaceae</taxon>
        <taxon>Baileyella</taxon>
    </lineage>
</organism>
<reference evidence="9" key="1">
    <citation type="submission" date="2019-09" db="EMBL/GenBank/DDBJ databases">
        <title>In-depth cultivation of the pig gut microbiome towards novel bacterial diversity and tailored functional studies.</title>
        <authorList>
            <person name="Wylensek D."/>
            <person name="Hitch T.C.A."/>
            <person name="Clavel T."/>
        </authorList>
    </citation>
    <scope>NUCLEOTIDE SEQUENCE</scope>
    <source>
        <strain evidence="9">RF-744-FAT-WT-3</strain>
    </source>
</reference>
<keyword evidence="5 7" id="KW-1133">Transmembrane helix</keyword>
<evidence type="ECO:0000256" key="2">
    <source>
        <dbReference type="ARBA" id="ARBA00008114"/>
    </source>
</evidence>
<sequence length="307" mass="34949">MAANHKLKEQDERRAIRLSTSLGVLVAIAEIIMYFITSSQAILIDSIYDGMDVVILVLYQILLPLLYKPVSEKIPYGYAQVESLFILVKGSILIIVTLLVIYNNVRLILKGGASLDTGLILDYEFGLTIFCLFGYILMRYMGRKMNTPMIRVELITWKIDVFLSLGAFLGFGLAIPFTKYHILEWTIPYIDSVISCIIAALMLPEPVRAFVKAIRELVLMAPSEKKLEEIRSLAGQVLENYPYEVDFVDAVRTGRKLWIDFYVTTESNIMDIRQLKKATMELKELLSKHYDGVYVDLIPDITPEKDS</sequence>
<dbReference type="InterPro" id="IPR027469">
    <property type="entry name" value="Cation_efflux_TMD_sf"/>
</dbReference>
<evidence type="ECO:0000256" key="5">
    <source>
        <dbReference type="ARBA" id="ARBA00022989"/>
    </source>
</evidence>
<proteinExistence type="inferred from homology"/>
<protein>
    <submittedName>
        <fullName evidence="9">Cation diffusion facilitator family transporter</fullName>
    </submittedName>
</protein>
<feature type="transmembrane region" description="Helical" evidence="7">
    <location>
        <begin position="125"/>
        <end position="142"/>
    </location>
</feature>
<evidence type="ECO:0000256" key="1">
    <source>
        <dbReference type="ARBA" id="ARBA00004141"/>
    </source>
</evidence>
<dbReference type="InterPro" id="IPR002524">
    <property type="entry name" value="Cation_efflux"/>
</dbReference>
<dbReference type="EMBL" id="VUNB01000003">
    <property type="protein sequence ID" value="MST68677.1"/>
    <property type="molecule type" value="Genomic_DNA"/>
</dbReference>
<feature type="domain" description="Cation efflux protein transmembrane" evidence="8">
    <location>
        <begin position="18"/>
        <end position="218"/>
    </location>
</feature>
<dbReference type="AlphaFoldDB" id="A0A6A8MBE2"/>
<dbReference type="NCBIfam" id="TIGR01297">
    <property type="entry name" value="CDF"/>
    <property type="match status" value="1"/>
</dbReference>
<gene>
    <name evidence="9" type="ORF">FYJ66_03615</name>
</gene>
<evidence type="ECO:0000313" key="9">
    <source>
        <dbReference type="EMBL" id="MST68677.1"/>
    </source>
</evidence>
<comment type="similarity">
    <text evidence="2">Belongs to the cation diffusion facilitator (CDF) transporter (TC 2.A.4) family.</text>
</comment>
<feature type="transmembrane region" description="Helical" evidence="7">
    <location>
        <begin position="187"/>
        <end position="204"/>
    </location>
</feature>
<evidence type="ECO:0000259" key="8">
    <source>
        <dbReference type="Pfam" id="PF01545"/>
    </source>
</evidence>
<keyword evidence="3" id="KW-0813">Transport</keyword>
<dbReference type="GO" id="GO:0005886">
    <property type="term" value="C:plasma membrane"/>
    <property type="evidence" value="ECO:0007669"/>
    <property type="project" value="TreeGrafter"/>
</dbReference>
<dbReference type="PANTHER" id="PTHR43840">
    <property type="entry name" value="MITOCHONDRIAL METAL TRANSPORTER 1-RELATED"/>
    <property type="match status" value="1"/>
</dbReference>
<evidence type="ECO:0000256" key="7">
    <source>
        <dbReference type="SAM" id="Phobius"/>
    </source>
</evidence>
<keyword evidence="4 7" id="KW-0812">Transmembrane</keyword>
<comment type="caution">
    <text evidence="9">The sequence shown here is derived from an EMBL/GenBank/DDBJ whole genome shotgun (WGS) entry which is preliminary data.</text>
</comment>
<dbReference type="SUPFAM" id="SSF161111">
    <property type="entry name" value="Cation efflux protein transmembrane domain-like"/>
    <property type="match status" value="1"/>
</dbReference>
<dbReference type="GO" id="GO:0006882">
    <property type="term" value="P:intracellular zinc ion homeostasis"/>
    <property type="evidence" value="ECO:0007669"/>
    <property type="project" value="TreeGrafter"/>
</dbReference>
<dbReference type="GO" id="GO:0015093">
    <property type="term" value="F:ferrous iron transmembrane transporter activity"/>
    <property type="evidence" value="ECO:0007669"/>
    <property type="project" value="TreeGrafter"/>
</dbReference>
<dbReference type="PANTHER" id="PTHR43840:SF15">
    <property type="entry name" value="MITOCHONDRIAL METAL TRANSPORTER 1-RELATED"/>
    <property type="match status" value="1"/>
</dbReference>
<accession>A0A6A8MBE2</accession>